<evidence type="ECO:0000313" key="1">
    <source>
        <dbReference type="EMBL" id="KAJ1924096.1"/>
    </source>
</evidence>
<keyword evidence="2" id="KW-1185">Reference proteome</keyword>
<sequence length="55" mass="6190">MQILNELLSLRGKLIGYIDNIYLKSPSGQVDDHLSDLQALVCKQANWNMTISLSK</sequence>
<reference evidence="1" key="1">
    <citation type="submission" date="2022-07" db="EMBL/GenBank/DDBJ databases">
        <title>Phylogenomic reconstructions and comparative analyses of Kickxellomycotina fungi.</title>
        <authorList>
            <person name="Reynolds N.K."/>
            <person name="Stajich J.E."/>
            <person name="Barry K."/>
            <person name="Grigoriev I.V."/>
            <person name="Crous P."/>
            <person name="Smith M.E."/>
        </authorList>
    </citation>
    <scope>NUCLEOTIDE SEQUENCE</scope>
    <source>
        <strain evidence="1">RSA 861</strain>
    </source>
</reference>
<accession>A0A9W8A6E4</accession>
<dbReference type="AlphaFoldDB" id="A0A9W8A6E4"/>
<name>A0A9W8A6E4_9FUNG</name>
<evidence type="ECO:0000313" key="2">
    <source>
        <dbReference type="Proteomes" id="UP001150569"/>
    </source>
</evidence>
<protein>
    <submittedName>
        <fullName evidence="1">Uncharacterized protein</fullName>
    </submittedName>
</protein>
<gene>
    <name evidence="1" type="ORF">IWQ60_005449</name>
</gene>
<dbReference type="OrthoDB" id="5593800at2759"/>
<proteinExistence type="predicted"/>
<comment type="caution">
    <text evidence="1">The sequence shown here is derived from an EMBL/GenBank/DDBJ whole genome shotgun (WGS) entry which is preliminary data.</text>
</comment>
<dbReference type="Proteomes" id="UP001150569">
    <property type="component" value="Unassembled WGS sequence"/>
</dbReference>
<dbReference type="EMBL" id="JANBPT010000293">
    <property type="protein sequence ID" value="KAJ1924096.1"/>
    <property type="molecule type" value="Genomic_DNA"/>
</dbReference>
<organism evidence="1 2">
    <name type="scientific">Tieghemiomyces parasiticus</name>
    <dbReference type="NCBI Taxonomy" id="78921"/>
    <lineage>
        <taxon>Eukaryota</taxon>
        <taxon>Fungi</taxon>
        <taxon>Fungi incertae sedis</taxon>
        <taxon>Zoopagomycota</taxon>
        <taxon>Kickxellomycotina</taxon>
        <taxon>Dimargaritomycetes</taxon>
        <taxon>Dimargaritales</taxon>
        <taxon>Dimargaritaceae</taxon>
        <taxon>Tieghemiomyces</taxon>
    </lineage>
</organism>